<dbReference type="EMBL" id="CAKLPZ010000003">
    <property type="protein sequence ID" value="CAH1001448.1"/>
    <property type="molecule type" value="Genomic_DNA"/>
</dbReference>
<dbReference type="Pfam" id="PF08463">
    <property type="entry name" value="EcoEI_R_C"/>
    <property type="match status" value="1"/>
</dbReference>
<feature type="domain" description="Helicase ATP-binding" evidence="1">
    <location>
        <begin position="172"/>
        <end position="361"/>
    </location>
</feature>
<comment type="caution">
    <text evidence="2">The sequence shown here is derived from an EMBL/GenBank/DDBJ whole genome shotgun (WGS) entry which is preliminary data.</text>
</comment>
<dbReference type="SUPFAM" id="SSF52540">
    <property type="entry name" value="P-loop containing nucleoside triphosphate hydrolases"/>
    <property type="match status" value="2"/>
</dbReference>
<keyword evidence="3" id="KW-1185">Reference proteome</keyword>
<dbReference type="RefSeq" id="WP_238751300.1">
    <property type="nucleotide sequence ID" value="NZ_CAKLPZ010000003.1"/>
</dbReference>
<dbReference type="InterPro" id="IPR013670">
    <property type="entry name" value="EcoEI_R_C_dom"/>
</dbReference>
<evidence type="ECO:0000313" key="3">
    <source>
        <dbReference type="Proteomes" id="UP000837803"/>
    </source>
</evidence>
<dbReference type="InterPro" id="IPR027417">
    <property type="entry name" value="P-loop_NTPase"/>
</dbReference>
<dbReference type="Gene3D" id="3.90.1570.30">
    <property type="match status" value="1"/>
</dbReference>
<dbReference type="InterPro" id="IPR050742">
    <property type="entry name" value="Helicase_Restrict-Modif_Enz"/>
</dbReference>
<name>A0ABN8F3A5_9BACT</name>
<reference evidence="2" key="1">
    <citation type="submission" date="2021-12" db="EMBL/GenBank/DDBJ databases">
        <authorList>
            <person name="Rodrigo-Torres L."/>
            <person name="Arahal R. D."/>
            <person name="Lucena T."/>
        </authorList>
    </citation>
    <scope>NUCLEOTIDE SEQUENCE</scope>
    <source>
        <strain evidence="2">CECT 8419</strain>
    </source>
</reference>
<protein>
    <recommendedName>
        <fullName evidence="1">Helicase ATP-binding domain-containing protein</fullName>
    </recommendedName>
</protein>
<dbReference type="Gene3D" id="3.40.50.300">
    <property type="entry name" value="P-loop containing nucleotide triphosphate hydrolases"/>
    <property type="match status" value="2"/>
</dbReference>
<dbReference type="PANTHER" id="PTHR47396:SF1">
    <property type="entry name" value="ATP-DEPENDENT HELICASE IRC3-RELATED"/>
    <property type="match status" value="1"/>
</dbReference>
<evidence type="ECO:0000259" key="1">
    <source>
        <dbReference type="PROSITE" id="PS51192"/>
    </source>
</evidence>
<sequence length="928" mass="106209">MNQTPEQVARDRIDRLLRQSGWVVQDKNAVDLYANTGVAVREFQTQEGPADYVLFVQQTPMGVIEAKREEAGMNITVVEEQSLRYLTAGMKFVNTDRLCFAYESTGEITRFTDFRDPLPRSREVFSFHRPETLLDWASSIPPLRARLKRNMPALPEQGLRPAQIEAINNLEVSFADNRPRALIQMATGAGKTFTACTFVYRLLKFTKAKRVLFLVDTRNLGEQAEQAFLSYQPRDDNRKFSELYNVQRLSSSYVAGDSQVVISTIQRLYATLKGEEIDETAEEEVDDAAWQKRPPLPVVYNERNPIEQFDFVVIDECHRSIYNLWRQVLDYYDAFLIGLTATPDSRTFGFFNKNVVSEYTYEQSVADGVNVPYDVYSIETRITKSGGLIPKSEQRIEQREKLSRRKRWEEIDEDVAYEGRQLDRDVVSPDQIRTIIREFKEVLRKLFPDRYHADGSFEVPKTLVFAKSDSHADDIIQCIREEFAQGNEFCKKVTYKSEEDPKSVLNQFRNSWAPRIAVTVDMIATGTDVKPLEVLLFLRDVKSSNYFEQMKGRGTRTIDFDALREVSGTAKHAKTHFVIVDAVGTTESKKTVSRPLERKPGVPMKDLLNAVKMGVRDEELFSSLANRLIRLEKQITPDERAQYEQLAGGRTIKQSVKKLLDAYDPDVIDAARTQVQAELVGAAPADLQRATEQALEDLTREAARVFNGALCEYVENVRKVHAQTIDHVSVDEVLRSEAAGFSRERSKEVVKDFAAWLTDHAEEITALDIYFRQPHRRREVTFAMVKSLLATLKADRPNLAPPYVWEAYAKLDEAKGDKPESELVALVSLLRHVSGTDERLTAYPGQVDRNFQRWIFARNNDTGLPKFTDVQLDWLRMIRDHVKQSFHLEVDDLDFSPFDKRGGRGGMYRAFGKEMEGVILELNEILVA</sequence>
<gene>
    <name evidence="2" type="ORF">LEM8419_02351</name>
</gene>
<dbReference type="Pfam" id="PF04851">
    <property type="entry name" value="ResIII"/>
    <property type="match status" value="1"/>
</dbReference>
<dbReference type="SMART" id="SM00487">
    <property type="entry name" value="DEXDc"/>
    <property type="match status" value="1"/>
</dbReference>
<proteinExistence type="predicted"/>
<dbReference type="PROSITE" id="PS51192">
    <property type="entry name" value="HELICASE_ATP_BIND_1"/>
    <property type="match status" value="1"/>
</dbReference>
<organism evidence="2 3">
    <name type="scientific">Neolewinella maritima</name>
    <dbReference type="NCBI Taxonomy" id="1383882"/>
    <lineage>
        <taxon>Bacteria</taxon>
        <taxon>Pseudomonadati</taxon>
        <taxon>Bacteroidota</taxon>
        <taxon>Saprospiria</taxon>
        <taxon>Saprospirales</taxon>
        <taxon>Lewinellaceae</taxon>
        <taxon>Neolewinella</taxon>
    </lineage>
</organism>
<accession>A0ABN8F3A5</accession>
<dbReference type="PANTHER" id="PTHR47396">
    <property type="entry name" value="TYPE I RESTRICTION ENZYME ECOKI R PROTEIN"/>
    <property type="match status" value="1"/>
</dbReference>
<dbReference type="InterPro" id="IPR006935">
    <property type="entry name" value="Helicase/UvrB_N"/>
</dbReference>
<dbReference type="CDD" id="cd18032">
    <property type="entry name" value="DEXHc_RE_I_III_res"/>
    <property type="match status" value="1"/>
</dbReference>
<evidence type="ECO:0000313" key="2">
    <source>
        <dbReference type="EMBL" id="CAH1001448.1"/>
    </source>
</evidence>
<dbReference type="Proteomes" id="UP000837803">
    <property type="component" value="Unassembled WGS sequence"/>
</dbReference>
<dbReference type="InterPro" id="IPR014001">
    <property type="entry name" value="Helicase_ATP-bd"/>
</dbReference>